<evidence type="ECO:0000313" key="37">
    <source>
        <dbReference type="Proteomes" id="UP000283000"/>
    </source>
</evidence>
<reference evidence="33 34" key="4">
    <citation type="submission" date="2017-03" db="EMBL/GenBank/DDBJ databases">
        <authorList>
            <person name="Afonso C.L."/>
            <person name="Miller P.J."/>
            <person name="Scott M.A."/>
            <person name="Spackman E."/>
            <person name="Goraichik I."/>
            <person name="Dimitrov K.M."/>
            <person name="Suarez D.L."/>
            <person name="Swayne D.E."/>
        </authorList>
    </citation>
    <scope>NUCLEOTIDE SEQUENCE [LARGE SCALE GENOMIC DNA]</scope>
    <source>
        <strain evidence="25">6</strain>
        <strain evidence="34">6(3)</strain>
        <strain evidence="24">8</strain>
        <strain evidence="33">8(6)</strain>
        <strain evidence="23">ATCC 9175</strain>
    </source>
</reference>
<dbReference type="GO" id="GO:0006020">
    <property type="term" value="P:inositol metabolic process"/>
    <property type="evidence" value="ECO:0007669"/>
    <property type="project" value="TreeGrafter"/>
</dbReference>
<dbReference type="PANTHER" id="PTHR20854:SF4">
    <property type="entry name" value="INOSITOL-1-MONOPHOSPHATASE-RELATED"/>
    <property type="match status" value="1"/>
</dbReference>
<dbReference type="PATRIC" id="fig|1703.10.peg.1756"/>
<accession>A0A2A3YZJ5</accession>
<evidence type="ECO:0000256" key="1">
    <source>
        <dbReference type="ARBA" id="ARBA00001946"/>
    </source>
</evidence>
<reference evidence="36 37" key="6">
    <citation type="submission" date="2017-12" db="EMBL/GenBank/DDBJ databases">
        <authorList>
            <person name="Levesque S."/>
        </authorList>
    </citation>
    <scope>NUCLEOTIDE SEQUENCE [LARGE SCALE GENOMIC DNA]</scope>
    <source>
        <strain evidence="16 37">SMQ-1417</strain>
        <strain evidence="17 36">SMQ-1420</strain>
    </source>
</reference>
<dbReference type="Proteomes" id="UP000218620">
    <property type="component" value="Unassembled WGS sequence"/>
</dbReference>
<dbReference type="Proteomes" id="UP000234525">
    <property type="component" value="Unassembled WGS sequence"/>
</dbReference>
<comment type="catalytic activity">
    <reaction evidence="11">
        <text>L-histidinol phosphate + H2O = L-histidinol + phosphate</text>
        <dbReference type="Rhea" id="RHEA:14465"/>
        <dbReference type="ChEBI" id="CHEBI:15377"/>
        <dbReference type="ChEBI" id="CHEBI:43474"/>
        <dbReference type="ChEBI" id="CHEBI:57699"/>
        <dbReference type="ChEBI" id="CHEBI:57980"/>
        <dbReference type="EC" id="3.1.3.15"/>
    </reaction>
</comment>
<dbReference type="InterPro" id="IPR020583">
    <property type="entry name" value="Inositol_monoP_metal-BS"/>
</dbReference>
<dbReference type="PANTHER" id="PTHR20854">
    <property type="entry name" value="INOSITOL MONOPHOSPHATASE"/>
    <property type="match status" value="1"/>
</dbReference>
<dbReference type="EMBL" id="NRGQ01000001">
    <property type="protein sequence ID" value="PCC44780.1"/>
    <property type="molecule type" value="Genomic_DNA"/>
</dbReference>
<dbReference type="SUPFAM" id="SSF56655">
    <property type="entry name" value="Carbohydrate phosphatase"/>
    <property type="match status" value="1"/>
</dbReference>
<keyword evidence="6" id="KW-0028">Amino-acid biosynthesis</keyword>
<dbReference type="OrthoDB" id="9772456at2"/>
<dbReference type="EMBL" id="NRGO01000013">
    <property type="protein sequence ID" value="PCC49885.1"/>
    <property type="molecule type" value="Genomic_DNA"/>
</dbReference>
<evidence type="ECO:0000313" key="25">
    <source>
        <dbReference type="EMBL" id="SMY01943.1"/>
    </source>
</evidence>
<evidence type="ECO:0000256" key="12">
    <source>
        <dbReference type="ARBA" id="ARBA00053547"/>
    </source>
</evidence>
<dbReference type="Proteomes" id="UP000094793">
    <property type="component" value="Chromosome"/>
</dbReference>
<dbReference type="Proteomes" id="UP000217720">
    <property type="component" value="Unassembled WGS sequence"/>
</dbReference>
<gene>
    <name evidence="16" type="primary">hisN</name>
    <name evidence="23" type="ORF">BAUR9175_01907</name>
    <name evidence="25" type="ORF">BAURA63_03596</name>
    <name evidence="24" type="ORF">BAURA86_01478</name>
    <name evidence="15" type="ORF">BLSMQ_1711</name>
    <name evidence="22" type="ORF">CIK59_18445</name>
    <name evidence="21" type="ORF">CIK62_10960</name>
    <name evidence="20" type="ORF">CIK64_08720</name>
    <name evidence="19" type="ORF">CIK65_00020</name>
    <name evidence="18" type="ORF">CIK79_16620</name>
    <name evidence="16" type="ORF">CXR23_09290</name>
    <name evidence="17" type="ORF">CXR27_08955</name>
    <name evidence="26" type="ORF">EB834_08600</name>
</gene>
<sequence length="268" mass="29005">MNDLDLATELADLADSISYRHFVAQDFTVETKPDLTPVTECDRAVEAAIVDRLKRERPDDSVLGEEFGSHGTSPRRWIIDPIDGTKNYVRGVPIWATLISLYDGQTPLLGVVSAPALGRRWWAEAGHGAFTSALGEPARQIHVSAVDSLEDASMSYASLSGWKQLGVLDEFLDLCDSLWRTRGYGDFYSYMLLAEGAVDLACEPELELYDMGALVPIVLEAGGTFTNTAGIDGPFGGNALASNSRLHESALDRLGRVAPATVRTDAQA</sequence>
<evidence type="ECO:0000313" key="24">
    <source>
        <dbReference type="EMBL" id="SMX84447.1"/>
    </source>
</evidence>
<evidence type="ECO:0000313" key="16">
    <source>
        <dbReference type="EMBL" id="AZT93313.1"/>
    </source>
</evidence>
<evidence type="ECO:0000313" key="31">
    <source>
        <dbReference type="Proteomes" id="UP000218377"/>
    </source>
</evidence>
<accession>A0A2H1J1H8</accession>
<dbReference type="EMBL" id="NRGP01000013">
    <property type="protein sequence ID" value="PCC46685.1"/>
    <property type="molecule type" value="Genomic_DNA"/>
</dbReference>
<evidence type="ECO:0000313" key="32">
    <source>
        <dbReference type="Proteomes" id="UP000218620"/>
    </source>
</evidence>
<evidence type="ECO:0000313" key="29">
    <source>
        <dbReference type="Proteomes" id="UP000217720"/>
    </source>
</evidence>
<evidence type="ECO:0000313" key="27">
    <source>
        <dbReference type="Proteomes" id="UP000094793"/>
    </source>
</evidence>
<comment type="function">
    <text evidence="12">Catalyzes the dephosphorylation of histidinol-phosphate to histidinol, the direct precursor of histidine.</text>
</comment>
<reference evidence="27" key="2">
    <citation type="submission" date="2016-09" db="EMBL/GenBank/DDBJ databases">
        <title>Complete Genome Sequence of Brevibacterium linens SMQ-1335.</title>
        <authorList>
            <person name="de Melo A.G."/>
            <person name="Labrie S.J."/>
            <person name="Dumaresq J."/>
            <person name="Roberts R.J."/>
            <person name="Tremblay D.M."/>
            <person name="Moineau S."/>
        </authorList>
    </citation>
    <scope>NUCLEOTIDE SEQUENCE [LARGE SCALE GENOMIC DNA]</scope>
    <source>
        <strain evidence="27">SMQ-1335</strain>
    </source>
</reference>
<evidence type="ECO:0000313" key="30">
    <source>
        <dbReference type="Proteomes" id="UP000217881"/>
    </source>
</evidence>
<evidence type="ECO:0000313" key="22">
    <source>
        <dbReference type="EMBL" id="PCC52084.1"/>
    </source>
</evidence>
<dbReference type="RefSeq" id="WP_009885386.1">
    <property type="nucleotide sequence ID" value="NZ_AAGP01000059.1"/>
</dbReference>
<reference evidence="26 38" key="7">
    <citation type="submission" date="2018-10" db="EMBL/GenBank/DDBJ databases">
        <title>Brevibacterium genomes from Austrain hard cheese rinds.</title>
        <authorList>
            <person name="Anast J.M."/>
            <person name="Dzieciol M."/>
            <person name="Schultz D.L."/>
            <person name="Mann E."/>
            <person name="Wagner M."/>
            <person name="Schmitz-Esser S."/>
        </authorList>
    </citation>
    <scope>NUCLEOTIDE SEQUENCE [LARGE SCALE GENOMIC DNA]</scope>
    <source>
        <strain evidence="26 38">L261</strain>
    </source>
</reference>
<dbReference type="GO" id="GO:0046872">
    <property type="term" value="F:metal ion binding"/>
    <property type="evidence" value="ECO:0007669"/>
    <property type="project" value="UniProtKB-KW"/>
</dbReference>
<dbReference type="GO" id="GO:0008934">
    <property type="term" value="F:inositol monophosphate 1-phosphatase activity"/>
    <property type="evidence" value="ECO:0007669"/>
    <property type="project" value="TreeGrafter"/>
</dbReference>
<dbReference type="eggNOG" id="COG0483">
    <property type="taxonomic scope" value="Bacteria"/>
</dbReference>
<dbReference type="GO" id="GO:0007165">
    <property type="term" value="P:signal transduction"/>
    <property type="evidence" value="ECO:0007669"/>
    <property type="project" value="TreeGrafter"/>
</dbReference>
<dbReference type="GO" id="GO:0004401">
    <property type="term" value="F:histidinol-phosphatase activity"/>
    <property type="evidence" value="ECO:0007669"/>
    <property type="project" value="UniProtKB-UniRule"/>
</dbReference>
<evidence type="ECO:0000313" key="38">
    <source>
        <dbReference type="Proteomes" id="UP000297736"/>
    </source>
</evidence>
<evidence type="ECO:0000313" key="34">
    <source>
        <dbReference type="Proteomes" id="UP000234327"/>
    </source>
</evidence>
<comment type="cofactor">
    <cofactor evidence="1 14">
        <name>Mg(2+)</name>
        <dbReference type="ChEBI" id="CHEBI:18420"/>
    </cofactor>
</comment>
<dbReference type="Gene3D" id="3.40.190.80">
    <property type="match status" value="1"/>
</dbReference>
<reference evidence="35" key="5">
    <citation type="submission" date="2017-03" db="EMBL/GenBank/DDBJ databases">
        <authorList>
            <person name="Monnet C."/>
        </authorList>
    </citation>
    <scope>NUCLEOTIDE SEQUENCE [LARGE SCALE GENOMIC DNA]</scope>
    <source>
        <strain evidence="35">ATCC 9175</strain>
    </source>
</reference>
<evidence type="ECO:0000313" key="23">
    <source>
        <dbReference type="EMBL" id="SMX81228.1"/>
    </source>
</evidence>
<evidence type="ECO:0000256" key="9">
    <source>
        <dbReference type="ARBA" id="ARBA00022842"/>
    </source>
</evidence>
<keyword evidence="10" id="KW-0368">Histidine biosynthesis</keyword>
<dbReference type="GO" id="GO:0000105">
    <property type="term" value="P:L-histidine biosynthetic process"/>
    <property type="evidence" value="ECO:0007669"/>
    <property type="project" value="UniProtKB-UniRule"/>
</dbReference>
<evidence type="ECO:0000313" key="35">
    <source>
        <dbReference type="Proteomes" id="UP000234525"/>
    </source>
</evidence>
<dbReference type="EMBL" id="FXZB01000012">
    <property type="protein sequence ID" value="SMX81228.1"/>
    <property type="molecule type" value="Genomic_DNA"/>
</dbReference>
<keyword evidence="9 14" id="KW-0460">Magnesium</keyword>
<proteinExistence type="inferred from homology"/>
<dbReference type="Proteomes" id="UP000218377">
    <property type="component" value="Unassembled WGS sequence"/>
</dbReference>
<feature type="binding site" evidence="14">
    <location>
        <position position="80"/>
    </location>
    <ligand>
        <name>Mg(2+)</name>
        <dbReference type="ChEBI" id="CHEBI:18420"/>
        <label>1</label>
        <note>catalytic</note>
    </ligand>
</feature>
<evidence type="ECO:0000256" key="6">
    <source>
        <dbReference type="ARBA" id="ARBA00022605"/>
    </source>
</evidence>
<feature type="binding site" evidence="14">
    <location>
        <position position="83"/>
    </location>
    <ligand>
        <name>Mg(2+)</name>
        <dbReference type="ChEBI" id="CHEBI:18420"/>
        <label>1</label>
        <note>catalytic</note>
    </ligand>
</feature>
<evidence type="ECO:0000256" key="5">
    <source>
        <dbReference type="ARBA" id="ARBA00021697"/>
    </source>
</evidence>
<dbReference type="EMBL" id="NRGX01000001">
    <property type="protein sequence ID" value="PCC19776.1"/>
    <property type="molecule type" value="Genomic_DNA"/>
</dbReference>
<evidence type="ECO:0000256" key="2">
    <source>
        <dbReference type="ARBA" id="ARBA00004970"/>
    </source>
</evidence>
<dbReference type="Proteomes" id="UP000283000">
    <property type="component" value="Chromosome"/>
</dbReference>
<dbReference type="EMBL" id="CP025330">
    <property type="protein sequence ID" value="AZT93313.1"/>
    <property type="molecule type" value="Genomic_DNA"/>
</dbReference>
<dbReference type="EMBL" id="FXZI01000004">
    <property type="protein sequence ID" value="SMX84447.1"/>
    <property type="molecule type" value="Genomic_DNA"/>
</dbReference>
<evidence type="ECO:0000313" key="26">
    <source>
        <dbReference type="EMBL" id="TGD39013.1"/>
    </source>
</evidence>
<evidence type="ECO:0000313" key="18">
    <source>
        <dbReference type="EMBL" id="PCC19776.1"/>
    </source>
</evidence>
<dbReference type="Proteomes" id="UP000234327">
    <property type="component" value="Unassembled WGS sequence"/>
</dbReference>
<dbReference type="InterPro" id="IPR011809">
    <property type="entry name" value="His_9_proposed"/>
</dbReference>
<evidence type="ECO:0000256" key="7">
    <source>
        <dbReference type="ARBA" id="ARBA00022723"/>
    </source>
</evidence>
<comment type="similarity">
    <text evidence="3">Belongs to the inositol monophosphatase superfamily.</text>
</comment>
<dbReference type="PRINTS" id="PR00377">
    <property type="entry name" value="IMPHPHTASES"/>
</dbReference>
<dbReference type="Gene3D" id="3.30.540.10">
    <property type="entry name" value="Fructose-1,6-Bisphosphatase, subunit A, domain 1"/>
    <property type="match status" value="1"/>
</dbReference>
<comment type="pathway">
    <text evidence="2">Amino-acid biosynthesis; L-histidine biosynthesis; L-histidine from 5-phospho-alpha-D-ribose 1-diphosphate: step 8/9.</text>
</comment>
<dbReference type="PROSITE" id="PS00629">
    <property type="entry name" value="IMP_1"/>
    <property type="match status" value="1"/>
</dbReference>
<evidence type="ECO:0000256" key="3">
    <source>
        <dbReference type="ARBA" id="ARBA00009759"/>
    </source>
</evidence>
<keyword evidence="35" id="KW-1185">Reference proteome</keyword>
<dbReference type="EMBL" id="CP017150">
    <property type="protein sequence ID" value="AOP53421.1"/>
    <property type="molecule type" value="Genomic_DNA"/>
</dbReference>
<dbReference type="EMBL" id="NRHA01000037">
    <property type="protein sequence ID" value="PCC52084.1"/>
    <property type="molecule type" value="Genomic_DNA"/>
</dbReference>
<evidence type="ECO:0000313" key="17">
    <source>
        <dbReference type="EMBL" id="AZT97114.1"/>
    </source>
</evidence>
<dbReference type="EMBL" id="RHFF01000007">
    <property type="protein sequence ID" value="TGD39013.1"/>
    <property type="molecule type" value="Genomic_DNA"/>
</dbReference>
<evidence type="ECO:0000256" key="14">
    <source>
        <dbReference type="PIRSR" id="PIRSR600760-2"/>
    </source>
</evidence>
<evidence type="ECO:0000313" key="33">
    <source>
        <dbReference type="Proteomes" id="UP000234300"/>
    </source>
</evidence>
<dbReference type="Pfam" id="PF00459">
    <property type="entry name" value="Inositol_P"/>
    <property type="match status" value="1"/>
</dbReference>
<dbReference type="InterPro" id="IPR000760">
    <property type="entry name" value="Inositol_monophosphatase-like"/>
</dbReference>
<keyword evidence="7 14" id="KW-0479">Metal-binding</keyword>
<dbReference type="KEGG" id="blin:BLSMQ_1711"/>
<dbReference type="Proteomes" id="UP000217564">
    <property type="component" value="Unassembled WGS sequence"/>
</dbReference>
<reference evidence="15" key="1">
    <citation type="submission" date="2016-09" db="EMBL/GenBank/DDBJ databases">
        <title>Complete Genome Sequence of Brevibacterium aurantiacum SMQ-1335.</title>
        <authorList>
            <person name="de Melo A.G."/>
            <person name="Labrie S.J."/>
            <person name="Dumaresq J."/>
            <person name="Roberts R.J."/>
            <person name="Tremblay D.M."/>
            <person name="Moineau S."/>
        </authorList>
    </citation>
    <scope>NUCLEOTIDE SEQUENCE</scope>
    <source>
        <strain evidence="15">SMQ-1335</strain>
    </source>
</reference>
<dbReference type="EC" id="3.1.3.15" evidence="4 13"/>
<dbReference type="FunFam" id="3.30.540.10:FF:000003">
    <property type="entry name" value="Inositol-1-monophosphatase"/>
    <property type="match status" value="1"/>
</dbReference>
<dbReference type="EMBL" id="FXYZ01000030">
    <property type="protein sequence ID" value="SMY01943.1"/>
    <property type="molecule type" value="Genomic_DNA"/>
</dbReference>
<dbReference type="Proteomes" id="UP000282731">
    <property type="component" value="Chromosome"/>
</dbReference>
<name>A0A1D7W315_BREAU</name>
<evidence type="ECO:0000256" key="13">
    <source>
        <dbReference type="NCBIfam" id="TIGR02067"/>
    </source>
</evidence>
<evidence type="ECO:0000256" key="8">
    <source>
        <dbReference type="ARBA" id="ARBA00022801"/>
    </source>
</evidence>
<feature type="binding site" evidence="14">
    <location>
        <position position="210"/>
    </location>
    <ligand>
        <name>Mg(2+)</name>
        <dbReference type="ChEBI" id="CHEBI:18420"/>
        <label>1</label>
        <note>catalytic</note>
    </ligand>
</feature>
<evidence type="ECO:0000256" key="10">
    <source>
        <dbReference type="ARBA" id="ARBA00023102"/>
    </source>
</evidence>
<dbReference type="Proteomes" id="UP000217881">
    <property type="component" value="Unassembled WGS sequence"/>
</dbReference>
<evidence type="ECO:0000313" key="36">
    <source>
        <dbReference type="Proteomes" id="UP000282731"/>
    </source>
</evidence>
<dbReference type="Proteomes" id="UP000297736">
    <property type="component" value="Unassembled WGS sequence"/>
</dbReference>
<reference evidence="36 37" key="8">
    <citation type="submission" date="2019-01" db="EMBL/GenBank/DDBJ databases">
        <title>Comparative genomic analysis of Brevibacterium aurantiacum sheds light on its evolution and its adaptation to smear-ripened cheeses.</title>
        <authorList>
            <person name="Moineau S."/>
        </authorList>
    </citation>
    <scope>NUCLEOTIDE SEQUENCE [LARGE SCALE GENOMIC DNA]</scope>
    <source>
        <strain evidence="16 37">SMQ-1417</strain>
        <strain evidence="17 36">SMQ-1420</strain>
    </source>
</reference>
<protein>
    <recommendedName>
        <fullName evidence="5 13">Histidinol-phosphatase</fullName>
        <ecNumber evidence="4 13">3.1.3.15</ecNumber>
    </recommendedName>
</protein>
<dbReference type="GeneID" id="60906071"/>
<evidence type="ECO:0000313" key="28">
    <source>
        <dbReference type="Proteomes" id="UP000217564"/>
    </source>
</evidence>
<dbReference type="AlphaFoldDB" id="A0A1D7W315"/>
<feature type="binding site" evidence="14">
    <location>
        <position position="65"/>
    </location>
    <ligand>
        <name>Mg(2+)</name>
        <dbReference type="ChEBI" id="CHEBI:18420"/>
        <label>1</label>
        <note>catalytic</note>
    </ligand>
</feature>
<dbReference type="Proteomes" id="UP000234300">
    <property type="component" value="Unassembled WGS sequence"/>
</dbReference>
<evidence type="ECO:0000313" key="15">
    <source>
        <dbReference type="EMBL" id="AOP53421.1"/>
    </source>
</evidence>
<dbReference type="UniPathway" id="UPA00031">
    <property type="reaction ID" value="UER00013"/>
</dbReference>
<feature type="binding site" evidence="14">
    <location>
        <position position="82"/>
    </location>
    <ligand>
        <name>Mg(2+)</name>
        <dbReference type="ChEBI" id="CHEBI:18420"/>
        <label>1</label>
        <note>catalytic</note>
    </ligand>
</feature>
<dbReference type="NCBIfam" id="TIGR02067">
    <property type="entry name" value="his_9_HisN"/>
    <property type="match status" value="1"/>
</dbReference>
<evidence type="ECO:0000256" key="11">
    <source>
        <dbReference type="ARBA" id="ARBA00049158"/>
    </source>
</evidence>
<reference evidence="28 29" key="3">
    <citation type="journal article" date="2017" name="Elife">
        <title>Extensive horizontal gene transfer in cheese-associated bacteria.</title>
        <authorList>
            <person name="Bonham K.S."/>
            <person name="Wolfe B.E."/>
            <person name="Dutton R.J."/>
        </authorList>
    </citation>
    <scope>NUCLEOTIDE SEQUENCE [LARGE SCALE GENOMIC DNA]</scope>
    <source>
        <strain evidence="22 30">738_8</strain>
        <strain evidence="21 29">900_6</strain>
        <strain evidence="20 28">947_7</strain>
        <strain evidence="19 32">962_8</strain>
        <strain evidence="18 31">JB5</strain>
    </source>
</reference>
<evidence type="ECO:0000256" key="4">
    <source>
        <dbReference type="ARBA" id="ARBA00013085"/>
    </source>
</evidence>
<keyword evidence="8 15" id="KW-0378">Hydrolase</keyword>
<accession>A0A1D7W315</accession>
<organism evidence="15 27">
    <name type="scientific">Brevibacterium aurantiacum</name>
    <dbReference type="NCBI Taxonomy" id="273384"/>
    <lineage>
        <taxon>Bacteria</taxon>
        <taxon>Bacillati</taxon>
        <taxon>Actinomycetota</taxon>
        <taxon>Actinomycetes</taxon>
        <taxon>Micrococcales</taxon>
        <taxon>Brevibacteriaceae</taxon>
        <taxon>Brevibacterium</taxon>
    </lineage>
</organism>
<evidence type="ECO:0000313" key="20">
    <source>
        <dbReference type="EMBL" id="PCC46685.1"/>
    </source>
</evidence>
<evidence type="ECO:0000313" key="21">
    <source>
        <dbReference type="EMBL" id="PCC49885.1"/>
    </source>
</evidence>
<dbReference type="EMBL" id="CP025334">
    <property type="protein sequence ID" value="AZT97114.1"/>
    <property type="molecule type" value="Genomic_DNA"/>
</dbReference>
<evidence type="ECO:0000313" key="19">
    <source>
        <dbReference type="EMBL" id="PCC44780.1"/>
    </source>
</evidence>